<dbReference type="PIRSF" id="PIRSF004749">
    <property type="entry name" value="Pep_def"/>
    <property type="match status" value="1"/>
</dbReference>
<dbReference type="OrthoDB" id="9784988at2"/>
<dbReference type="GO" id="GO:0042586">
    <property type="term" value="F:peptide deformylase activity"/>
    <property type="evidence" value="ECO:0007669"/>
    <property type="project" value="UniProtKB-UniRule"/>
</dbReference>
<dbReference type="Pfam" id="PF01327">
    <property type="entry name" value="Pep_deformylase"/>
    <property type="match status" value="1"/>
</dbReference>
<gene>
    <name evidence="3" type="primary">def</name>
    <name evidence="4" type="ORF">SAMN05216180_2510</name>
</gene>
<dbReference type="SUPFAM" id="SSF56420">
    <property type="entry name" value="Peptide deformylase"/>
    <property type="match status" value="1"/>
</dbReference>
<dbReference type="RefSeq" id="WP_092755672.1">
    <property type="nucleotide sequence ID" value="NZ_FOCG01000002.1"/>
</dbReference>
<evidence type="ECO:0000256" key="1">
    <source>
        <dbReference type="ARBA" id="ARBA00010759"/>
    </source>
</evidence>
<organism evidence="4 5">
    <name type="scientific">Hydrogenoanaerobacterium saccharovorans</name>
    <dbReference type="NCBI Taxonomy" id="474960"/>
    <lineage>
        <taxon>Bacteria</taxon>
        <taxon>Bacillati</taxon>
        <taxon>Bacillota</taxon>
        <taxon>Clostridia</taxon>
        <taxon>Eubacteriales</taxon>
        <taxon>Oscillospiraceae</taxon>
        <taxon>Hydrogenoanaerobacterium</taxon>
    </lineage>
</organism>
<keyword evidence="3" id="KW-0479">Metal-binding</keyword>
<dbReference type="InterPro" id="IPR023635">
    <property type="entry name" value="Peptide_deformylase"/>
</dbReference>
<dbReference type="PANTHER" id="PTHR10458">
    <property type="entry name" value="PEPTIDE DEFORMYLASE"/>
    <property type="match status" value="1"/>
</dbReference>
<feature type="binding site" evidence="3">
    <location>
        <position position="88"/>
    </location>
    <ligand>
        <name>Fe cation</name>
        <dbReference type="ChEBI" id="CHEBI:24875"/>
    </ligand>
</feature>
<dbReference type="AlphaFoldDB" id="A0A1H8D4R7"/>
<feature type="active site" evidence="3">
    <location>
        <position position="131"/>
    </location>
</feature>
<dbReference type="GO" id="GO:0006412">
    <property type="term" value="P:translation"/>
    <property type="evidence" value="ECO:0007669"/>
    <property type="project" value="UniProtKB-UniRule"/>
</dbReference>
<sequence>MALRTIAKEGEDCLRKVAKPVTVFDNKLKTLLDDMAETMYEANGVGLAAPQVSVLRRVVVIDVGEGLIELINPEIISQGGSVEDSEGCLSFPGQYGIVARPEKVAVKAFDRNGKEFIIEGEDLLARALCHETDHLNGVVFKDLVIRMCTADELE</sequence>
<dbReference type="NCBIfam" id="TIGR00079">
    <property type="entry name" value="pept_deformyl"/>
    <property type="match status" value="1"/>
</dbReference>
<feature type="binding site" evidence="3">
    <location>
        <position position="134"/>
    </location>
    <ligand>
        <name>Fe cation</name>
        <dbReference type="ChEBI" id="CHEBI:24875"/>
    </ligand>
</feature>
<feature type="binding site" evidence="3">
    <location>
        <position position="130"/>
    </location>
    <ligand>
        <name>Fe cation</name>
        <dbReference type="ChEBI" id="CHEBI:24875"/>
    </ligand>
</feature>
<keyword evidence="5" id="KW-1185">Reference proteome</keyword>
<dbReference type="Gene3D" id="3.90.45.10">
    <property type="entry name" value="Peptide deformylase"/>
    <property type="match status" value="1"/>
</dbReference>
<comment type="cofactor">
    <cofactor evidence="3">
        <name>Fe(2+)</name>
        <dbReference type="ChEBI" id="CHEBI:29033"/>
    </cofactor>
    <text evidence="3">Binds 1 Fe(2+) ion.</text>
</comment>
<dbReference type="CDD" id="cd00487">
    <property type="entry name" value="Pep_deformylase"/>
    <property type="match status" value="1"/>
</dbReference>
<proteinExistence type="inferred from homology"/>
<comment type="function">
    <text evidence="3">Removes the formyl group from the N-terminal Met of newly synthesized proteins. Requires at least a dipeptide for an efficient rate of reaction. N-terminal L-methionine is a prerequisite for activity but the enzyme has broad specificity at other positions.</text>
</comment>
<dbReference type="InterPro" id="IPR036821">
    <property type="entry name" value="Peptide_deformylase_sf"/>
</dbReference>
<name>A0A1H8D4R7_9FIRM</name>
<dbReference type="EMBL" id="FOCG01000002">
    <property type="protein sequence ID" value="SEN02175.1"/>
    <property type="molecule type" value="Genomic_DNA"/>
</dbReference>
<dbReference type="HAMAP" id="MF_00163">
    <property type="entry name" value="Pep_deformylase"/>
    <property type="match status" value="1"/>
</dbReference>
<dbReference type="PRINTS" id="PR01576">
    <property type="entry name" value="PDEFORMYLASE"/>
</dbReference>
<comment type="similarity">
    <text evidence="1 3">Belongs to the polypeptide deformylase family.</text>
</comment>
<evidence type="ECO:0000256" key="2">
    <source>
        <dbReference type="ARBA" id="ARBA00023004"/>
    </source>
</evidence>
<comment type="catalytic activity">
    <reaction evidence="3">
        <text>N-terminal N-formyl-L-methionyl-[peptide] + H2O = N-terminal L-methionyl-[peptide] + formate</text>
        <dbReference type="Rhea" id="RHEA:24420"/>
        <dbReference type="Rhea" id="RHEA-COMP:10639"/>
        <dbReference type="Rhea" id="RHEA-COMP:10640"/>
        <dbReference type="ChEBI" id="CHEBI:15377"/>
        <dbReference type="ChEBI" id="CHEBI:15740"/>
        <dbReference type="ChEBI" id="CHEBI:49298"/>
        <dbReference type="ChEBI" id="CHEBI:64731"/>
        <dbReference type="EC" id="3.5.1.88"/>
    </reaction>
</comment>
<accession>A0A1H8D4R7</accession>
<dbReference type="GO" id="GO:0046872">
    <property type="term" value="F:metal ion binding"/>
    <property type="evidence" value="ECO:0007669"/>
    <property type="project" value="UniProtKB-KW"/>
</dbReference>
<reference evidence="4 5" key="1">
    <citation type="submission" date="2016-10" db="EMBL/GenBank/DDBJ databases">
        <authorList>
            <person name="de Groot N.N."/>
        </authorList>
    </citation>
    <scope>NUCLEOTIDE SEQUENCE [LARGE SCALE GENOMIC DNA]</scope>
    <source>
        <strain evidence="4 5">CGMCC 1.5070</strain>
    </source>
</reference>
<evidence type="ECO:0000313" key="4">
    <source>
        <dbReference type="EMBL" id="SEN02175.1"/>
    </source>
</evidence>
<keyword evidence="3" id="KW-0378">Hydrolase</keyword>
<dbReference type="Proteomes" id="UP000199158">
    <property type="component" value="Unassembled WGS sequence"/>
</dbReference>
<dbReference type="PANTHER" id="PTHR10458:SF22">
    <property type="entry name" value="PEPTIDE DEFORMYLASE"/>
    <property type="match status" value="1"/>
</dbReference>
<evidence type="ECO:0000313" key="5">
    <source>
        <dbReference type="Proteomes" id="UP000199158"/>
    </source>
</evidence>
<keyword evidence="3" id="KW-0648">Protein biosynthesis</keyword>
<dbReference type="STRING" id="474960.SAMN05216180_2510"/>
<dbReference type="NCBIfam" id="NF001159">
    <property type="entry name" value="PRK00150.1-3"/>
    <property type="match status" value="1"/>
</dbReference>
<dbReference type="EC" id="3.5.1.88" evidence="3"/>
<evidence type="ECO:0000256" key="3">
    <source>
        <dbReference type="HAMAP-Rule" id="MF_00163"/>
    </source>
</evidence>
<keyword evidence="2 3" id="KW-0408">Iron</keyword>
<protein>
    <recommendedName>
        <fullName evidence="3">Peptide deformylase</fullName>
        <shortName evidence="3">PDF</shortName>
        <ecNumber evidence="3">3.5.1.88</ecNumber>
    </recommendedName>
    <alternativeName>
        <fullName evidence="3">Polypeptide deformylase</fullName>
    </alternativeName>
</protein>